<sequence length="151" mass="17857">SSFFETHKAHGILIQMSNIVLRNGLETLLEEMNKNPPCELGLSAEELLVPRKLKKSKKPPRAQNKFILYRKHYVALMKKRCPQRTVRTNELSREASRNWDSESNEVKRYFTILAEVAKDRHKAMYPGYIYEPEKKNKKDEFEEYIDYSQCS</sequence>
<evidence type="ECO:0000313" key="2">
    <source>
        <dbReference type="Proteomes" id="UP000789920"/>
    </source>
</evidence>
<evidence type="ECO:0000313" key="1">
    <source>
        <dbReference type="EMBL" id="CAG8843756.1"/>
    </source>
</evidence>
<dbReference type="EMBL" id="CAJVQC010139695">
    <property type="protein sequence ID" value="CAG8843756.1"/>
    <property type="molecule type" value="Genomic_DNA"/>
</dbReference>
<proteinExistence type="predicted"/>
<dbReference type="Proteomes" id="UP000789920">
    <property type="component" value="Unassembled WGS sequence"/>
</dbReference>
<reference evidence="1" key="1">
    <citation type="submission" date="2021-06" db="EMBL/GenBank/DDBJ databases">
        <authorList>
            <person name="Kallberg Y."/>
            <person name="Tangrot J."/>
            <person name="Rosling A."/>
        </authorList>
    </citation>
    <scope>NUCLEOTIDE SEQUENCE</scope>
    <source>
        <strain evidence="1">MA461A</strain>
    </source>
</reference>
<organism evidence="1 2">
    <name type="scientific">Racocetra persica</name>
    <dbReference type="NCBI Taxonomy" id="160502"/>
    <lineage>
        <taxon>Eukaryota</taxon>
        <taxon>Fungi</taxon>
        <taxon>Fungi incertae sedis</taxon>
        <taxon>Mucoromycota</taxon>
        <taxon>Glomeromycotina</taxon>
        <taxon>Glomeromycetes</taxon>
        <taxon>Diversisporales</taxon>
        <taxon>Gigasporaceae</taxon>
        <taxon>Racocetra</taxon>
    </lineage>
</organism>
<keyword evidence="2" id="KW-1185">Reference proteome</keyword>
<comment type="caution">
    <text evidence="1">The sequence shown here is derived from an EMBL/GenBank/DDBJ whole genome shotgun (WGS) entry which is preliminary data.</text>
</comment>
<protein>
    <submittedName>
        <fullName evidence="1">19999_t:CDS:1</fullName>
    </submittedName>
</protein>
<name>A0ACA9SP22_9GLOM</name>
<feature type="non-terminal residue" evidence="1">
    <location>
        <position position="1"/>
    </location>
</feature>
<gene>
    <name evidence="1" type="ORF">RPERSI_LOCUS32909</name>
</gene>
<accession>A0ACA9SP22</accession>